<reference evidence="2" key="2">
    <citation type="journal article" date="2019" name="bioRxiv">
        <title>Genomics, evolutionary history and diagnostics of the Alternaria alternata species group including apple and Asian pear pathotypes.</title>
        <authorList>
            <person name="Armitage A.D."/>
            <person name="Cockerton H.M."/>
            <person name="Sreenivasaprasad S."/>
            <person name="Woodhall J.W."/>
            <person name="Lane C.R."/>
            <person name="Harrison R.J."/>
            <person name="Clarkson J.P."/>
        </authorList>
    </citation>
    <scope>NUCLEOTIDE SEQUENCE</scope>
    <source>
        <strain evidence="2">FERA 1164</strain>
    </source>
</reference>
<reference evidence="2" key="1">
    <citation type="submission" date="2017-10" db="EMBL/GenBank/DDBJ databases">
        <authorList>
            <person name="Armitage A.D."/>
            <person name="Barbara D.J."/>
            <person name="Woodhall J.W."/>
            <person name="Sreenivasaprasad S."/>
            <person name="Lane C.R."/>
            <person name="Clarkson J.P."/>
            <person name="Harrison R.J."/>
        </authorList>
    </citation>
    <scope>NUCLEOTIDE SEQUENCE</scope>
    <source>
        <strain evidence="2">FERA 1164</strain>
    </source>
</reference>
<dbReference type="Proteomes" id="UP000292340">
    <property type="component" value="Unassembled WGS sequence"/>
</dbReference>
<comment type="caution">
    <text evidence="2">The sequence shown here is derived from an EMBL/GenBank/DDBJ whole genome shotgun (WGS) entry which is preliminary data.</text>
</comment>
<gene>
    <name evidence="2" type="ORF">AA0115_g2478</name>
</gene>
<dbReference type="EMBL" id="PDXB01000005">
    <property type="protein sequence ID" value="RYN34541.1"/>
    <property type="molecule type" value="Genomic_DNA"/>
</dbReference>
<dbReference type="AlphaFoldDB" id="A0AB37WWU0"/>
<proteinExistence type="predicted"/>
<name>A0AB37WWU0_9PLEO</name>
<evidence type="ECO:0000313" key="2">
    <source>
        <dbReference type="EMBL" id="RYN34541.1"/>
    </source>
</evidence>
<evidence type="ECO:0000313" key="3">
    <source>
        <dbReference type="Proteomes" id="UP000292340"/>
    </source>
</evidence>
<feature type="region of interest" description="Disordered" evidence="1">
    <location>
        <begin position="1"/>
        <end position="28"/>
    </location>
</feature>
<feature type="compositionally biased region" description="Basic and acidic residues" evidence="1">
    <location>
        <begin position="1"/>
        <end position="13"/>
    </location>
</feature>
<evidence type="ECO:0000256" key="1">
    <source>
        <dbReference type="SAM" id="MobiDB-lite"/>
    </source>
</evidence>
<sequence>MITKRSATDKPSEKSPLGPTENEKKFITTAWAVKSAQ</sequence>
<organism evidence="2 3">
    <name type="scientific">Alternaria tenuissima</name>
    <dbReference type="NCBI Taxonomy" id="119927"/>
    <lineage>
        <taxon>Eukaryota</taxon>
        <taxon>Fungi</taxon>
        <taxon>Dikarya</taxon>
        <taxon>Ascomycota</taxon>
        <taxon>Pezizomycotina</taxon>
        <taxon>Dothideomycetes</taxon>
        <taxon>Pleosporomycetidae</taxon>
        <taxon>Pleosporales</taxon>
        <taxon>Pleosporineae</taxon>
        <taxon>Pleosporaceae</taxon>
        <taxon>Alternaria</taxon>
        <taxon>Alternaria sect. Alternaria</taxon>
        <taxon>Alternaria alternata complex</taxon>
    </lineage>
</organism>
<protein>
    <submittedName>
        <fullName evidence="2">Uncharacterized protein</fullName>
    </submittedName>
</protein>
<accession>A0AB37WWU0</accession>